<evidence type="ECO:0000256" key="1">
    <source>
        <dbReference type="ARBA" id="ARBA00022448"/>
    </source>
</evidence>
<keyword evidence="8 11" id="KW-1133">Transmembrane helix</keyword>
<keyword evidence="2 11" id="KW-1003">Cell membrane</keyword>
<keyword evidence="14" id="KW-1185">Reference proteome</keyword>
<evidence type="ECO:0000256" key="2">
    <source>
        <dbReference type="ARBA" id="ARBA00022475"/>
    </source>
</evidence>
<dbReference type="PANTHER" id="PTHR30042">
    <property type="entry name" value="POTASSIUM-TRANSPORTING ATPASE C CHAIN"/>
    <property type="match status" value="1"/>
</dbReference>
<evidence type="ECO:0000256" key="8">
    <source>
        <dbReference type="ARBA" id="ARBA00022989"/>
    </source>
</evidence>
<feature type="region of interest" description="Disordered" evidence="12">
    <location>
        <begin position="216"/>
        <end position="244"/>
    </location>
</feature>
<name>A0A2Z6IBF7_9BURK</name>
<sequence length="244" mass="25355">MNTMRTEETTGARSEASALSAGAALGKALGIFLFLSAVLGLGYPALVTGVAQLVVPESANGSVVRVDGRPVGSRLIGQNWTDSGLFEGRPSAVDYNAKGSSGSNLAMTNPELARLMTERAERWQRLTGSAAPVPAELLAASGSGLDPDISLSAALYQIPRVARTSGLAPERLEALVRETAREPFLAMGPEPLVNVLELNLRVADAAGKMLESFATHEATAAREASRPSEPSEPLDGVDSTARGS</sequence>
<reference evidence="13 14" key="1">
    <citation type="journal article" date="2018" name="Int. J. Syst. Evol. Microbiol.">
        <title>Mesosutterella multiformis gen. nov., sp. nov., a member of the family Sutterellaceae and Sutterella megalosphaeroides sp. nov., isolated from human faeces.</title>
        <authorList>
            <person name="Sakamoto M."/>
            <person name="Ikeyama N."/>
            <person name="Kunihiro T."/>
            <person name="Iino T."/>
            <person name="Yuki M."/>
            <person name="Ohkuma M."/>
        </authorList>
    </citation>
    <scope>NUCLEOTIDE SEQUENCE [LARGE SCALE GENOMIC DNA]</scope>
    <source>
        <strain evidence="13 14">6FBBBH3</strain>
    </source>
</reference>
<dbReference type="EMBL" id="AP018786">
    <property type="protein sequence ID" value="BBF23881.1"/>
    <property type="molecule type" value="Genomic_DNA"/>
</dbReference>
<dbReference type="GO" id="GO:0005886">
    <property type="term" value="C:plasma membrane"/>
    <property type="evidence" value="ECO:0007669"/>
    <property type="project" value="UniProtKB-SubCell"/>
</dbReference>
<dbReference type="GO" id="GO:0008556">
    <property type="term" value="F:P-type potassium transmembrane transporter activity"/>
    <property type="evidence" value="ECO:0007669"/>
    <property type="project" value="InterPro"/>
</dbReference>
<comment type="subcellular location">
    <subcellularLocation>
        <location evidence="11">Cell membrane</location>
        <topology evidence="11">Single-pass membrane protein</topology>
    </subcellularLocation>
</comment>
<evidence type="ECO:0000313" key="13">
    <source>
        <dbReference type="EMBL" id="BBF23881.1"/>
    </source>
</evidence>
<protein>
    <recommendedName>
        <fullName evidence="11">Potassium-transporting ATPase KdpC subunit</fullName>
    </recommendedName>
    <alternativeName>
        <fullName evidence="11">ATP phosphohydrolase [potassium-transporting] C chain</fullName>
    </alternativeName>
    <alternativeName>
        <fullName evidence="11">Potassium-binding and translocating subunit C</fullName>
    </alternativeName>
    <alternativeName>
        <fullName evidence="11">Potassium-translocating ATPase C chain</fullName>
    </alternativeName>
</protein>
<feature type="transmembrane region" description="Helical" evidence="11">
    <location>
        <begin position="21"/>
        <end position="43"/>
    </location>
</feature>
<keyword evidence="1 11" id="KW-0813">Transport</keyword>
<keyword evidence="3 11" id="KW-0633">Potassium transport</keyword>
<comment type="similarity">
    <text evidence="11">Belongs to the KdpC family.</text>
</comment>
<evidence type="ECO:0000313" key="14">
    <source>
        <dbReference type="Proteomes" id="UP000271003"/>
    </source>
</evidence>
<comment type="subunit">
    <text evidence="11">The system is composed of three essential subunits: KdpA, KdpB and KdpC.</text>
</comment>
<organism evidence="13 14">
    <name type="scientific">Sutterella megalosphaeroides</name>
    <dbReference type="NCBI Taxonomy" id="2494234"/>
    <lineage>
        <taxon>Bacteria</taxon>
        <taxon>Pseudomonadati</taxon>
        <taxon>Pseudomonadota</taxon>
        <taxon>Betaproteobacteria</taxon>
        <taxon>Burkholderiales</taxon>
        <taxon>Sutterellaceae</taxon>
        <taxon>Sutterella</taxon>
    </lineage>
</organism>
<evidence type="ECO:0000256" key="3">
    <source>
        <dbReference type="ARBA" id="ARBA00022538"/>
    </source>
</evidence>
<proteinExistence type="inferred from homology"/>
<dbReference type="HAMAP" id="MF_00276">
    <property type="entry name" value="KdpC"/>
    <property type="match status" value="1"/>
</dbReference>
<evidence type="ECO:0000256" key="12">
    <source>
        <dbReference type="SAM" id="MobiDB-lite"/>
    </source>
</evidence>
<evidence type="ECO:0000256" key="6">
    <source>
        <dbReference type="ARBA" id="ARBA00022840"/>
    </source>
</evidence>
<evidence type="ECO:0000256" key="4">
    <source>
        <dbReference type="ARBA" id="ARBA00022692"/>
    </source>
</evidence>
<keyword evidence="10 11" id="KW-0472">Membrane</keyword>
<dbReference type="NCBIfam" id="TIGR00681">
    <property type="entry name" value="kdpC"/>
    <property type="match status" value="1"/>
</dbReference>
<dbReference type="InterPro" id="IPR003820">
    <property type="entry name" value="KdpC"/>
</dbReference>
<dbReference type="Proteomes" id="UP000271003">
    <property type="component" value="Chromosome"/>
</dbReference>
<keyword evidence="5 11" id="KW-0547">Nucleotide-binding</keyword>
<gene>
    <name evidence="11" type="primary">kdpC</name>
    <name evidence="13" type="ORF">SUTMEG_17720</name>
</gene>
<dbReference type="AlphaFoldDB" id="A0A2Z6IBF7"/>
<dbReference type="GO" id="GO:0005524">
    <property type="term" value="F:ATP binding"/>
    <property type="evidence" value="ECO:0007669"/>
    <property type="project" value="UniProtKB-UniRule"/>
</dbReference>
<keyword evidence="9 11" id="KW-0406">Ion transport</keyword>
<keyword evidence="4 11" id="KW-0812">Transmembrane</keyword>
<evidence type="ECO:0000256" key="11">
    <source>
        <dbReference type="HAMAP-Rule" id="MF_00276"/>
    </source>
</evidence>
<comment type="function">
    <text evidence="11">Part of the high-affinity ATP-driven potassium transport (or Kdp) system, which catalyzes the hydrolysis of ATP coupled with the electrogenic transport of potassium into the cytoplasm. This subunit acts as a catalytic chaperone that increases the ATP-binding affinity of the ATP-hydrolyzing subunit KdpB by the formation of a transient KdpB/KdpC/ATP ternary complex.</text>
</comment>
<evidence type="ECO:0000256" key="7">
    <source>
        <dbReference type="ARBA" id="ARBA00022958"/>
    </source>
</evidence>
<evidence type="ECO:0000256" key="9">
    <source>
        <dbReference type="ARBA" id="ARBA00023065"/>
    </source>
</evidence>
<dbReference type="Pfam" id="PF02669">
    <property type="entry name" value="KdpC"/>
    <property type="match status" value="1"/>
</dbReference>
<evidence type="ECO:0000256" key="10">
    <source>
        <dbReference type="ARBA" id="ARBA00023136"/>
    </source>
</evidence>
<accession>A0A2Z6IBF7</accession>
<dbReference type="KEGG" id="sutt:SUTMEG_17720"/>
<dbReference type="NCBIfam" id="NF001454">
    <property type="entry name" value="PRK00315.1"/>
    <property type="match status" value="1"/>
</dbReference>
<dbReference type="RefSeq" id="WP_232008778.1">
    <property type="nucleotide sequence ID" value="NZ_AP018786.1"/>
</dbReference>
<evidence type="ECO:0000256" key="5">
    <source>
        <dbReference type="ARBA" id="ARBA00022741"/>
    </source>
</evidence>
<keyword evidence="7 11" id="KW-0630">Potassium</keyword>
<dbReference type="PANTHER" id="PTHR30042:SF2">
    <property type="entry name" value="POTASSIUM-TRANSPORTING ATPASE KDPC SUBUNIT"/>
    <property type="match status" value="1"/>
</dbReference>
<keyword evidence="6 11" id="KW-0067">ATP-binding</keyword>